<name>A0A9P0KLR3_ACAOB</name>
<evidence type="ECO:0000256" key="3">
    <source>
        <dbReference type="ARBA" id="ARBA00022490"/>
    </source>
</evidence>
<dbReference type="PANTHER" id="PTHR22968:SF24">
    <property type="entry name" value="SERINE_THREONINE-PROTEIN KINASE"/>
    <property type="match status" value="1"/>
</dbReference>
<dbReference type="InterPro" id="IPR057764">
    <property type="entry name" value="Ubiquitin_PRKD1-3_N"/>
</dbReference>
<dbReference type="GO" id="GO:0007200">
    <property type="term" value="P:phospholipase C-activating G protein-coupled receptor signaling pathway"/>
    <property type="evidence" value="ECO:0007669"/>
    <property type="project" value="TreeGrafter"/>
</dbReference>
<dbReference type="InterPro" id="IPR046349">
    <property type="entry name" value="C1-like_sf"/>
</dbReference>
<dbReference type="InterPro" id="IPR020454">
    <property type="entry name" value="DAG/PE-bd"/>
</dbReference>
<comment type="subcellular location">
    <subcellularLocation>
        <location evidence="2">Cytoplasm</location>
    </subcellularLocation>
    <subcellularLocation>
        <location evidence="1">Membrane</location>
    </subcellularLocation>
</comment>
<dbReference type="GO" id="GO:0016020">
    <property type="term" value="C:membrane"/>
    <property type="evidence" value="ECO:0007669"/>
    <property type="project" value="UniProtKB-SubCell"/>
</dbReference>
<evidence type="ECO:0000256" key="11">
    <source>
        <dbReference type="ARBA" id="ARBA00023136"/>
    </source>
</evidence>
<evidence type="ECO:0000256" key="4">
    <source>
        <dbReference type="ARBA" id="ARBA00022527"/>
    </source>
</evidence>
<dbReference type="GO" id="GO:0035556">
    <property type="term" value="P:intracellular signal transduction"/>
    <property type="evidence" value="ECO:0007669"/>
    <property type="project" value="TreeGrafter"/>
</dbReference>
<dbReference type="GO" id="GO:0004674">
    <property type="term" value="F:protein serine/threonine kinase activity"/>
    <property type="evidence" value="ECO:0007669"/>
    <property type="project" value="UniProtKB-KW"/>
</dbReference>
<keyword evidence="4" id="KW-0723">Serine/threonine-protein kinase</keyword>
<dbReference type="SMART" id="SM00109">
    <property type="entry name" value="C1"/>
    <property type="match status" value="1"/>
</dbReference>
<dbReference type="Proteomes" id="UP001152888">
    <property type="component" value="Unassembled WGS sequence"/>
</dbReference>
<dbReference type="InterPro" id="IPR002219">
    <property type="entry name" value="PKC_DAG/PE"/>
</dbReference>
<protein>
    <recommendedName>
        <fullName evidence="13">Phorbol-ester/DAG-type domain-containing protein</fullName>
    </recommendedName>
</protein>
<gene>
    <name evidence="14" type="ORF">ACAOBT_LOCUS12701</name>
</gene>
<keyword evidence="10" id="KW-0862">Zinc</keyword>
<keyword evidence="6" id="KW-0479">Metal-binding</keyword>
<keyword evidence="7" id="KW-0677">Repeat</keyword>
<keyword evidence="3" id="KW-0963">Cytoplasm</keyword>
<evidence type="ECO:0000256" key="10">
    <source>
        <dbReference type="ARBA" id="ARBA00022833"/>
    </source>
</evidence>
<evidence type="ECO:0000256" key="12">
    <source>
        <dbReference type="SAM" id="MobiDB-lite"/>
    </source>
</evidence>
<dbReference type="GO" id="GO:0005829">
    <property type="term" value="C:cytosol"/>
    <property type="evidence" value="ECO:0007669"/>
    <property type="project" value="TreeGrafter"/>
</dbReference>
<keyword evidence="9" id="KW-0418">Kinase</keyword>
<evidence type="ECO:0000256" key="8">
    <source>
        <dbReference type="ARBA" id="ARBA00022771"/>
    </source>
</evidence>
<dbReference type="PRINTS" id="PR00008">
    <property type="entry name" value="DAGPEDOMAIN"/>
</dbReference>
<keyword evidence="11" id="KW-0472">Membrane</keyword>
<dbReference type="Gene3D" id="3.30.60.20">
    <property type="match status" value="1"/>
</dbReference>
<evidence type="ECO:0000256" key="2">
    <source>
        <dbReference type="ARBA" id="ARBA00004496"/>
    </source>
</evidence>
<dbReference type="PROSITE" id="PS00479">
    <property type="entry name" value="ZF_DAG_PE_1"/>
    <property type="match status" value="1"/>
</dbReference>
<feature type="compositionally biased region" description="Polar residues" evidence="12">
    <location>
        <begin position="187"/>
        <end position="196"/>
    </location>
</feature>
<evidence type="ECO:0000256" key="7">
    <source>
        <dbReference type="ARBA" id="ARBA00022737"/>
    </source>
</evidence>
<feature type="domain" description="Phorbol-ester/DAG-type" evidence="13">
    <location>
        <begin position="106"/>
        <end position="156"/>
    </location>
</feature>
<evidence type="ECO:0000256" key="6">
    <source>
        <dbReference type="ARBA" id="ARBA00022723"/>
    </source>
</evidence>
<dbReference type="OrthoDB" id="10252171at2759"/>
<evidence type="ECO:0000256" key="9">
    <source>
        <dbReference type="ARBA" id="ARBA00022777"/>
    </source>
</evidence>
<reference evidence="14" key="1">
    <citation type="submission" date="2022-03" db="EMBL/GenBank/DDBJ databases">
        <authorList>
            <person name="Sayadi A."/>
        </authorList>
    </citation>
    <scope>NUCLEOTIDE SEQUENCE</scope>
</reference>
<dbReference type="Pfam" id="PF25525">
    <property type="entry name" value="Ubiquitin_PRKD1_N"/>
    <property type="match status" value="1"/>
</dbReference>
<dbReference type="GO" id="GO:0008270">
    <property type="term" value="F:zinc ion binding"/>
    <property type="evidence" value="ECO:0007669"/>
    <property type="project" value="UniProtKB-KW"/>
</dbReference>
<organism evidence="14 15">
    <name type="scientific">Acanthoscelides obtectus</name>
    <name type="common">Bean weevil</name>
    <name type="synonym">Bruchus obtectus</name>
    <dbReference type="NCBI Taxonomy" id="200917"/>
    <lineage>
        <taxon>Eukaryota</taxon>
        <taxon>Metazoa</taxon>
        <taxon>Ecdysozoa</taxon>
        <taxon>Arthropoda</taxon>
        <taxon>Hexapoda</taxon>
        <taxon>Insecta</taxon>
        <taxon>Pterygota</taxon>
        <taxon>Neoptera</taxon>
        <taxon>Endopterygota</taxon>
        <taxon>Coleoptera</taxon>
        <taxon>Polyphaga</taxon>
        <taxon>Cucujiformia</taxon>
        <taxon>Chrysomeloidea</taxon>
        <taxon>Chrysomelidae</taxon>
        <taxon>Bruchinae</taxon>
        <taxon>Bruchini</taxon>
        <taxon>Acanthoscelides</taxon>
    </lineage>
</organism>
<keyword evidence="5" id="KW-0808">Transferase</keyword>
<proteinExistence type="predicted"/>
<keyword evidence="15" id="KW-1185">Reference proteome</keyword>
<dbReference type="AlphaFoldDB" id="A0A9P0KLR3"/>
<dbReference type="EMBL" id="CAKOFQ010006860">
    <property type="protein sequence ID" value="CAH1977507.1"/>
    <property type="molecule type" value="Genomic_DNA"/>
</dbReference>
<accession>A0A9P0KLR3</accession>
<keyword evidence="8" id="KW-0863">Zinc-finger</keyword>
<dbReference type="PANTHER" id="PTHR22968">
    <property type="entry name" value="PROTEIN KINASE C, MU"/>
    <property type="match status" value="1"/>
</dbReference>
<evidence type="ECO:0000313" key="15">
    <source>
        <dbReference type="Proteomes" id="UP001152888"/>
    </source>
</evidence>
<dbReference type="FunFam" id="3.30.60.20:FF:000021">
    <property type="entry name" value="Serine/threonine-protein kinase"/>
    <property type="match status" value="1"/>
</dbReference>
<dbReference type="PROSITE" id="PS50081">
    <property type="entry name" value="ZF_DAG_PE_2"/>
    <property type="match status" value="1"/>
</dbReference>
<sequence>MDERGSEVTFMFQFGLIRDAITVQQSSLNLKTIKTLACDFINSKIPDHGINKIEDRLLLFIHAYNSNNILQLVNSASDVVDETLIEIVLTGKVPTSSIPDITVVRPHALSVHSYKTPTFCDFCGEMLFGLVRQGLKCEGCGQNYHKRCVVKVPNNCSYTLLDDKQRRRSTQNLQVPRSPSGGSGGSNTSLASVNSTHTEDSGLVRLANFFTGVSLD</sequence>
<evidence type="ECO:0000256" key="5">
    <source>
        <dbReference type="ARBA" id="ARBA00022679"/>
    </source>
</evidence>
<feature type="region of interest" description="Disordered" evidence="12">
    <location>
        <begin position="167"/>
        <end position="196"/>
    </location>
</feature>
<evidence type="ECO:0000313" key="14">
    <source>
        <dbReference type="EMBL" id="CAH1977507.1"/>
    </source>
</evidence>
<dbReference type="Pfam" id="PF00130">
    <property type="entry name" value="C1_1"/>
    <property type="match status" value="1"/>
</dbReference>
<evidence type="ECO:0000256" key="1">
    <source>
        <dbReference type="ARBA" id="ARBA00004370"/>
    </source>
</evidence>
<dbReference type="CDD" id="cd20795">
    <property type="entry name" value="C1_PKD_rpt1"/>
    <property type="match status" value="1"/>
</dbReference>
<dbReference type="SUPFAM" id="SSF57889">
    <property type="entry name" value="Cysteine-rich domain"/>
    <property type="match status" value="1"/>
</dbReference>
<comment type="caution">
    <text evidence="14">The sequence shown here is derived from an EMBL/GenBank/DDBJ whole genome shotgun (WGS) entry which is preliminary data.</text>
</comment>
<evidence type="ECO:0000259" key="13">
    <source>
        <dbReference type="PROSITE" id="PS50081"/>
    </source>
</evidence>